<dbReference type="EMBL" id="VSSQ01071711">
    <property type="protein sequence ID" value="MPN23258.1"/>
    <property type="molecule type" value="Genomic_DNA"/>
</dbReference>
<reference evidence="1" key="1">
    <citation type="submission" date="2019-08" db="EMBL/GenBank/DDBJ databases">
        <authorList>
            <person name="Kucharzyk K."/>
            <person name="Murdoch R.W."/>
            <person name="Higgins S."/>
            <person name="Loffler F."/>
        </authorList>
    </citation>
    <scope>NUCLEOTIDE SEQUENCE</scope>
</reference>
<accession>A0A645G8N4</accession>
<evidence type="ECO:0000313" key="1">
    <source>
        <dbReference type="EMBL" id="MPN23258.1"/>
    </source>
</evidence>
<dbReference type="AlphaFoldDB" id="A0A645G8N4"/>
<proteinExistence type="predicted"/>
<sequence>MAAEEKKDALVTYTMDEWVEIYSEAVIGLYKRLLDYARVVYDPESKSYSYFWQLVNSAYYLDGQVIGHNLDEMIGCQWDNEKILETLENDYKTLCVIFKDRYVDVLRESFQNELNAEAIHYNTLPDPKDR</sequence>
<comment type="caution">
    <text evidence="1">The sequence shown here is derived from an EMBL/GenBank/DDBJ whole genome shotgun (WGS) entry which is preliminary data.</text>
</comment>
<name>A0A645G8N4_9ZZZZ</name>
<organism evidence="1">
    <name type="scientific">bioreactor metagenome</name>
    <dbReference type="NCBI Taxonomy" id="1076179"/>
    <lineage>
        <taxon>unclassified sequences</taxon>
        <taxon>metagenomes</taxon>
        <taxon>ecological metagenomes</taxon>
    </lineage>
</organism>
<protein>
    <submittedName>
        <fullName evidence="1">Uncharacterized protein</fullName>
    </submittedName>
</protein>
<gene>
    <name evidence="1" type="ORF">SDC9_170646</name>
</gene>